<dbReference type="GO" id="GO:0005886">
    <property type="term" value="C:plasma membrane"/>
    <property type="evidence" value="ECO:0007669"/>
    <property type="project" value="TreeGrafter"/>
</dbReference>
<dbReference type="SMART" id="SM00630">
    <property type="entry name" value="Sema"/>
    <property type="match status" value="1"/>
</dbReference>
<keyword evidence="1" id="KW-0325">Glycoprotein</keyword>
<dbReference type="GO" id="GO:0050772">
    <property type="term" value="P:positive regulation of axonogenesis"/>
    <property type="evidence" value="ECO:0007669"/>
    <property type="project" value="TreeGrafter"/>
</dbReference>
<feature type="signal peptide" evidence="3">
    <location>
        <begin position="1"/>
        <end position="25"/>
    </location>
</feature>
<dbReference type="Pfam" id="PF20170">
    <property type="entry name" value="Plexin_RBD"/>
    <property type="match status" value="1"/>
</dbReference>
<keyword evidence="2" id="KW-0472">Membrane</keyword>
<feature type="domain" description="Sema" evidence="4">
    <location>
        <begin position="31"/>
        <end position="376"/>
    </location>
</feature>
<evidence type="ECO:0000313" key="6">
    <source>
        <dbReference type="Proteomes" id="UP001181693"/>
    </source>
</evidence>
<dbReference type="EMBL" id="DYDO01000002">
    <property type="protein sequence ID" value="DBA31059.1"/>
    <property type="molecule type" value="Genomic_DNA"/>
</dbReference>
<keyword evidence="6" id="KW-1185">Reference proteome</keyword>
<dbReference type="InterPro" id="IPR015943">
    <property type="entry name" value="WD40/YVTN_repeat-like_dom_sf"/>
</dbReference>
<dbReference type="SUPFAM" id="SSF48350">
    <property type="entry name" value="GTPase activation domain, GAP"/>
    <property type="match status" value="1"/>
</dbReference>
<evidence type="ECO:0000256" key="2">
    <source>
        <dbReference type="SAM" id="Phobius"/>
    </source>
</evidence>
<protein>
    <recommendedName>
        <fullName evidence="4">Sema domain-containing protein</fullName>
    </recommendedName>
</protein>
<dbReference type="GO" id="GO:0007162">
    <property type="term" value="P:negative regulation of cell adhesion"/>
    <property type="evidence" value="ECO:0007669"/>
    <property type="project" value="TreeGrafter"/>
</dbReference>
<dbReference type="InterPro" id="IPR013548">
    <property type="entry name" value="Plexin_cytoplasmic_RasGAP_dom"/>
</dbReference>
<dbReference type="InterPro" id="IPR008936">
    <property type="entry name" value="Rho_GTPase_activation_prot"/>
</dbReference>
<dbReference type="InterPro" id="IPR036352">
    <property type="entry name" value="Semap_dom_sf"/>
</dbReference>
<evidence type="ECO:0000256" key="3">
    <source>
        <dbReference type="SAM" id="SignalP"/>
    </source>
</evidence>
<dbReference type="GO" id="GO:0008360">
    <property type="term" value="P:regulation of cell shape"/>
    <property type="evidence" value="ECO:0007669"/>
    <property type="project" value="TreeGrafter"/>
</dbReference>
<keyword evidence="2" id="KW-0812">Transmembrane</keyword>
<dbReference type="GO" id="GO:0030334">
    <property type="term" value="P:regulation of cell migration"/>
    <property type="evidence" value="ECO:0007669"/>
    <property type="project" value="TreeGrafter"/>
</dbReference>
<evidence type="ECO:0000259" key="4">
    <source>
        <dbReference type="SMART" id="SM00630"/>
    </source>
</evidence>
<dbReference type="Gene3D" id="3.10.20.90">
    <property type="entry name" value="Phosphatidylinositol 3-kinase Catalytic Subunit, Chain A, domain 1"/>
    <property type="match status" value="1"/>
</dbReference>
<feature type="transmembrane region" description="Helical" evidence="2">
    <location>
        <begin position="919"/>
        <end position="940"/>
    </location>
</feature>
<dbReference type="Proteomes" id="UP001181693">
    <property type="component" value="Unassembled WGS sequence"/>
</dbReference>
<evidence type="ECO:0000313" key="5">
    <source>
        <dbReference type="EMBL" id="DBA31059.1"/>
    </source>
</evidence>
<name>A0AAV3AX23_PYXAD</name>
<reference evidence="5" key="1">
    <citation type="thesis" date="2020" institute="ProQuest LLC" country="789 East Eisenhower Parkway, Ann Arbor, MI, USA">
        <title>Comparative Genomics and Chromosome Evolution.</title>
        <authorList>
            <person name="Mudd A.B."/>
        </authorList>
    </citation>
    <scope>NUCLEOTIDE SEQUENCE</scope>
    <source>
        <strain evidence="5">1538</strain>
        <tissue evidence="5">Blood</tissue>
    </source>
</reference>
<keyword evidence="2" id="KW-1133">Transmembrane helix</keyword>
<dbReference type="SUPFAM" id="SSF101912">
    <property type="entry name" value="Sema domain"/>
    <property type="match status" value="1"/>
</dbReference>
<organism evidence="5 6">
    <name type="scientific">Pyxicephalus adspersus</name>
    <name type="common">African bullfrog</name>
    <dbReference type="NCBI Taxonomy" id="30357"/>
    <lineage>
        <taxon>Eukaryota</taxon>
        <taxon>Metazoa</taxon>
        <taxon>Chordata</taxon>
        <taxon>Craniata</taxon>
        <taxon>Vertebrata</taxon>
        <taxon>Euteleostomi</taxon>
        <taxon>Amphibia</taxon>
        <taxon>Batrachia</taxon>
        <taxon>Anura</taxon>
        <taxon>Neobatrachia</taxon>
        <taxon>Ranoidea</taxon>
        <taxon>Pyxicephalidae</taxon>
        <taxon>Pyxicephalinae</taxon>
        <taxon>Pyxicephalus</taxon>
    </lineage>
</organism>
<dbReference type="Pfam" id="PF08337">
    <property type="entry name" value="Plexin_cytopl"/>
    <property type="match status" value="1"/>
</dbReference>
<proteinExistence type="predicted"/>
<dbReference type="InterPro" id="IPR046800">
    <property type="entry name" value="Plexin_RBD"/>
</dbReference>
<sequence length="1394" mass="159316">MPKSFSASTLLCFLIRFIATDLVLSKESFTFTHPIHNIATGRHHVVVATENRLYLFNHTLHNLAVRDPQLDDVKSVCSEKDLPPGFYNKILLVYNDIVLGCWNKNLGACRQYSVNNLTLLKGYGVEIVSCNPKHTAAGFIVQKANEINLVTAALTREKRIIAIRKYSGDVFGIPTEVNVKHQTPVLNFVDAFEWKGKYFFLYYPSIKPEGRLLVYNEDNIKFQLSSQYNLTCGTAPHRGVILSSFAFASSGSFFWAGIFSTTGIESPDRTALCIYNITLLDETGCIYTDFEVDNDDCVNNYKPLLINSKPLVVHRDLTAVFFLEVQKTWVLFLGTGNGQLLKVTLDSNYTARCPQIFHDFEKEAAVFRTMQLDPLNKSYLYVATVNEITLSIKKNPSLFDKQSSWSCEFQNNRTKEVLCSAVAGPLSLICSCPFPVTKSSDRDILTANAKSNNDIITEHFQFNNCLQYSQYSCLECISNGCLYCTKESACRSPLTNCTDTADEVNIMAALKVLITGENLQNLSRMFLVGAISCKPQQVQIKRDEYWNNTHAFISLPKAEKQMKQLCVHFDGRCHQGLNIVYELLPTCSVNFPNFVWLSGGRKLLLSGKGLNLVDKFSKTGSKFVHKDFECLKNDTHCYFIAERLSETNQIVNISLHIEENIVTCGSIHYKADPIFTSFIAIDAHDTIEVRIKKKKDDLHIRADEIQVFVNSNLTCEVRNITEWADEDIVFCKAKQDLSKKIDVNKIVVKVVLGSYTQELTKVTWISYYIYILLVIPVLLGVVIVTCVITRYKSKKLSEKLSKQMEQLECDIRQEIRDGFAEFQIDKEDVTVEAVGTIPFFDYKHFALNTFFPESDGNRQDFSEKLCENVPSPFQKNPKNLTDENDALTTLKILFENQGFLVLLIHTLEKQKDFSVKDRCMFASFLTIIFQNNLLSLTGLLETLIKDLIEQSNNKNPKLMLRRTETVVEKLLTNWMATCLYGFLRESVGEPLYGLVCTLNQRIHKGPMDVITCKALYTLNEDWLLWQITDFNNVDINVHFPAPEGEAVHDADYCIKVTVLDCDTIGQVKEKILQTFLSKNGYSFSNPLCDICLELHFGQTYKELSDVDDSSVVMDNGLRKLNTVKHYKIENGATIKIIIRKNHDPESEENDLQNMENKGKQKFKVKEMYLTKLLSTKVQPCILTSILFNPVYYNFLRFCIWTISHKPPVAVKYFFDFLDTQGEIKKISDPDVLHIWKTNSLPLRFWVNILKNPQFVFDIKKTALLDSCLSVIGQAFMDGFSLAEQQLGKSAPTNKLLYAKDIPQFKEEIRSYYKNIRDAPPLSSTELTEFLTSESKKHQHEFKDDVAIFELYKYIEKYNDVILSTLEKETGFESEVTHLLNLQKLSKDKKKWAWQ</sequence>
<evidence type="ECO:0000256" key="1">
    <source>
        <dbReference type="ARBA" id="ARBA00023180"/>
    </source>
</evidence>
<keyword evidence="3" id="KW-0732">Signal</keyword>
<feature type="transmembrane region" description="Helical" evidence="2">
    <location>
        <begin position="767"/>
        <end position="789"/>
    </location>
</feature>
<dbReference type="GO" id="GO:0002116">
    <property type="term" value="C:semaphorin receptor complex"/>
    <property type="evidence" value="ECO:0007669"/>
    <property type="project" value="TreeGrafter"/>
</dbReference>
<dbReference type="GO" id="GO:0017154">
    <property type="term" value="F:semaphorin receptor activity"/>
    <property type="evidence" value="ECO:0007669"/>
    <property type="project" value="InterPro"/>
</dbReference>
<gene>
    <name evidence="5" type="ORF">GDO54_006970</name>
</gene>
<dbReference type="Gene3D" id="1.10.506.10">
    <property type="entry name" value="GTPase Activation - p120gap, domain 1"/>
    <property type="match status" value="1"/>
</dbReference>
<dbReference type="PANTHER" id="PTHR22625:SF4">
    <property type="entry name" value="PLEXIN-C1"/>
    <property type="match status" value="1"/>
</dbReference>
<feature type="chain" id="PRO_5043707894" description="Sema domain-containing protein" evidence="3">
    <location>
        <begin position="26"/>
        <end position="1394"/>
    </location>
</feature>
<dbReference type="Gene3D" id="2.130.10.10">
    <property type="entry name" value="YVTN repeat-like/Quinoprotein amine dehydrogenase"/>
    <property type="match status" value="1"/>
</dbReference>
<accession>A0AAV3AX23</accession>
<dbReference type="PANTHER" id="PTHR22625">
    <property type="entry name" value="PLEXIN"/>
    <property type="match status" value="1"/>
</dbReference>
<dbReference type="InterPro" id="IPR001627">
    <property type="entry name" value="Semap_dom"/>
</dbReference>
<comment type="caution">
    <text evidence="5">The sequence shown here is derived from an EMBL/GenBank/DDBJ whole genome shotgun (WGS) entry which is preliminary data.</text>
</comment>
<dbReference type="InterPro" id="IPR031148">
    <property type="entry name" value="Plexin"/>
</dbReference>